<keyword evidence="2" id="KW-0808">Transferase</keyword>
<dbReference type="EMBL" id="FNPR01000003">
    <property type="protein sequence ID" value="SDY73967.1"/>
    <property type="molecule type" value="Genomic_DNA"/>
</dbReference>
<evidence type="ECO:0000313" key="3">
    <source>
        <dbReference type="Proteomes" id="UP000199026"/>
    </source>
</evidence>
<sequence length="272" mass="30263">MQRNISIGGIHRTVSSDDQYLAQMPEAFEPEMSAIFQALIRPDMVVADVGANIGLTALLFSQLARKTFAFEPAPSTFALLQANLDTNKISNVEAHNIGMGDKPEQQTITFASSNRSGGFVSDTLKLDAGHVSETIRLETLDRFFHDSADKPDFIKLDVEGFEPRVLRGADALLARQKPTVVLELNHFCLNIMHRVAVPDFLDQLSLLFPVLLAVERDNSAIANLHIADERYRVMNLHVTKFRFPNIVAGFDPKIEAQMNMVTNSQHALRAPH</sequence>
<dbReference type="Pfam" id="PF05050">
    <property type="entry name" value="Methyltransf_21"/>
    <property type="match status" value="1"/>
</dbReference>
<protein>
    <submittedName>
        <fullName evidence="2">Methyltransferase, FkbM family</fullName>
    </submittedName>
</protein>
<dbReference type="SUPFAM" id="SSF53335">
    <property type="entry name" value="S-adenosyl-L-methionine-dependent methyltransferases"/>
    <property type="match status" value="1"/>
</dbReference>
<evidence type="ECO:0000259" key="1">
    <source>
        <dbReference type="Pfam" id="PF05050"/>
    </source>
</evidence>
<evidence type="ECO:0000313" key="2">
    <source>
        <dbReference type="EMBL" id="SDY73967.1"/>
    </source>
</evidence>
<gene>
    <name evidence="2" type="ORF">SAMN05444486_103502</name>
</gene>
<dbReference type="InterPro" id="IPR006342">
    <property type="entry name" value="FkbM_mtfrase"/>
</dbReference>
<dbReference type="AlphaFoldDB" id="A0A1H3MB82"/>
<keyword evidence="3" id="KW-1185">Reference proteome</keyword>
<keyword evidence="2" id="KW-0489">Methyltransferase</keyword>
<reference evidence="2 3" key="1">
    <citation type="submission" date="2016-10" db="EMBL/GenBank/DDBJ databases">
        <authorList>
            <person name="de Groot N.N."/>
        </authorList>
    </citation>
    <scope>NUCLEOTIDE SEQUENCE [LARGE SCALE GENOMIC DNA]</scope>
    <source>
        <strain evidence="2 3">DSM 24677</strain>
    </source>
</reference>
<accession>A0A1H3MB82</accession>
<dbReference type="GO" id="GO:0008168">
    <property type="term" value="F:methyltransferase activity"/>
    <property type="evidence" value="ECO:0007669"/>
    <property type="project" value="UniProtKB-KW"/>
</dbReference>
<organism evidence="2 3">
    <name type="scientific">Lentibacter algarum</name>
    <dbReference type="NCBI Taxonomy" id="576131"/>
    <lineage>
        <taxon>Bacteria</taxon>
        <taxon>Pseudomonadati</taxon>
        <taxon>Pseudomonadota</taxon>
        <taxon>Alphaproteobacteria</taxon>
        <taxon>Rhodobacterales</taxon>
        <taxon>Roseobacteraceae</taxon>
        <taxon>Lentibacter</taxon>
    </lineage>
</organism>
<dbReference type="GO" id="GO:0032259">
    <property type="term" value="P:methylation"/>
    <property type="evidence" value="ECO:0007669"/>
    <property type="project" value="UniProtKB-KW"/>
</dbReference>
<dbReference type="GeneID" id="78125446"/>
<proteinExistence type="predicted"/>
<dbReference type="NCBIfam" id="TIGR01444">
    <property type="entry name" value="fkbM_fam"/>
    <property type="match status" value="1"/>
</dbReference>
<dbReference type="PANTHER" id="PTHR34203">
    <property type="entry name" value="METHYLTRANSFERASE, FKBM FAMILY PROTEIN"/>
    <property type="match status" value="1"/>
</dbReference>
<dbReference type="PANTHER" id="PTHR34203:SF15">
    <property type="entry name" value="SLL1173 PROTEIN"/>
    <property type="match status" value="1"/>
</dbReference>
<dbReference type="InterPro" id="IPR029063">
    <property type="entry name" value="SAM-dependent_MTases_sf"/>
</dbReference>
<feature type="domain" description="Methyltransferase FkbM" evidence="1">
    <location>
        <begin position="48"/>
        <end position="187"/>
    </location>
</feature>
<dbReference type="Proteomes" id="UP000199026">
    <property type="component" value="Unassembled WGS sequence"/>
</dbReference>
<dbReference type="Gene3D" id="3.40.50.150">
    <property type="entry name" value="Vaccinia Virus protein VP39"/>
    <property type="match status" value="1"/>
</dbReference>
<dbReference type="STRING" id="576131.SAMN05444486_103502"/>
<dbReference type="RefSeq" id="WP_177170697.1">
    <property type="nucleotide sequence ID" value="NZ_CALJFH010000035.1"/>
</dbReference>
<dbReference type="InterPro" id="IPR052514">
    <property type="entry name" value="SAM-dependent_MTase"/>
</dbReference>
<name>A0A1H3MB82_9RHOB</name>